<comment type="caution">
    <text evidence="1">The sequence shown here is derived from an EMBL/GenBank/DDBJ whole genome shotgun (WGS) entry which is preliminary data.</text>
</comment>
<evidence type="ECO:0000313" key="1">
    <source>
        <dbReference type="EMBL" id="EAY31330.1"/>
    </source>
</evidence>
<dbReference type="AlphaFoldDB" id="A1ZE22"/>
<evidence type="ECO:0000313" key="2">
    <source>
        <dbReference type="Proteomes" id="UP000004095"/>
    </source>
</evidence>
<sequence length="43" mass="4926">MEASSLFFHKKAKNPVYILYTHLDNSLNIATLTTLRNSEKISD</sequence>
<reference evidence="1 2" key="1">
    <citation type="submission" date="2007-01" db="EMBL/GenBank/DDBJ databases">
        <authorList>
            <person name="Haygood M."/>
            <person name="Podell S."/>
            <person name="Anderson C."/>
            <person name="Hopkinson B."/>
            <person name="Roe K."/>
            <person name="Barbeau K."/>
            <person name="Gaasterland T."/>
            <person name="Ferriera S."/>
            <person name="Johnson J."/>
            <person name="Kravitz S."/>
            <person name="Beeson K."/>
            <person name="Sutton G."/>
            <person name="Rogers Y.-H."/>
            <person name="Friedman R."/>
            <person name="Frazier M."/>
            <person name="Venter J.C."/>
        </authorList>
    </citation>
    <scope>NUCLEOTIDE SEQUENCE [LARGE SCALE GENOMIC DNA]</scope>
    <source>
        <strain evidence="1 2">ATCC 23134</strain>
    </source>
</reference>
<proteinExistence type="predicted"/>
<accession>A1ZE22</accession>
<name>A1ZE22_MICM2</name>
<keyword evidence="2" id="KW-1185">Reference proteome</keyword>
<dbReference type="Proteomes" id="UP000004095">
    <property type="component" value="Unassembled WGS sequence"/>
</dbReference>
<dbReference type="EMBL" id="AAWS01000003">
    <property type="protein sequence ID" value="EAY31330.1"/>
    <property type="molecule type" value="Genomic_DNA"/>
</dbReference>
<organism evidence="1 2">
    <name type="scientific">Microscilla marina ATCC 23134</name>
    <dbReference type="NCBI Taxonomy" id="313606"/>
    <lineage>
        <taxon>Bacteria</taxon>
        <taxon>Pseudomonadati</taxon>
        <taxon>Bacteroidota</taxon>
        <taxon>Cytophagia</taxon>
        <taxon>Cytophagales</taxon>
        <taxon>Microscillaceae</taxon>
        <taxon>Microscilla</taxon>
    </lineage>
</organism>
<gene>
    <name evidence="1" type="ORF">M23134_04163</name>
</gene>
<protein>
    <submittedName>
        <fullName evidence="1">Uncharacterized protein</fullName>
    </submittedName>
</protein>